<reference evidence="1 2" key="2">
    <citation type="submission" date="2016-12" db="EMBL/GenBank/DDBJ databases">
        <title>Draft Genome Sequence of Cystobacter ferrugineus Strain Cbfe23.</title>
        <authorList>
            <person name="Akbar S."/>
            <person name="Dowd S.E."/>
            <person name="Stevens D.C."/>
        </authorList>
    </citation>
    <scope>NUCLEOTIDE SEQUENCE [LARGE SCALE GENOMIC DNA]</scope>
    <source>
        <strain evidence="1 2">Cbfe23</strain>
    </source>
</reference>
<evidence type="ECO:0008006" key="3">
    <source>
        <dbReference type="Google" id="ProtNLM"/>
    </source>
</evidence>
<name>A0A1L9B599_9BACT</name>
<comment type="caution">
    <text evidence="1">The sequence shown here is derived from an EMBL/GenBank/DDBJ whole genome shotgun (WGS) entry which is preliminary data.</text>
</comment>
<dbReference type="EMBL" id="MPIN01000008">
    <property type="protein sequence ID" value="OJH37425.1"/>
    <property type="molecule type" value="Genomic_DNA"/>
</dbReference>
<keyword evidence="2" id="KW-1185">Reference proteome</keyword>
<evidence type="ECO:0000313" key="1">
    <source>
        <dbReference type="EMBL" id="OJH37425.1"/>
    </source>
</evidence>
<evidence type="ECO:0000313" key="2">
    <source>
        <dbReference type="Proteomes" id="UP000182229"/>
    </source>
</evidence>
<organism evidence="1 2">
    <name type="scientific">Cystobacter ferrugineus</name>
    <dbReference type="NCBI Taxonomy" id="83449"/>
    <lineage>
        <taxon>Bacteria</taxon>
        <taxon>Pseudomonadati</taxon>
        <taxon>Myxococcota</taxon>
        <taxon>Myxococcia</taxon>
        <taxon>Myxococcales</taxon>
        <taxon>Cystobacterineae</taxon>
        <taxon>Archangiaceae</taxon>
        <taxon>Cystobacter</taxon>
    </lineage>
</organism>
<gene>
    <name evidence="1" type="ORF">BON30_29530</name>
</gene>
<sequence>MTPATLLVLAALADAPAAPPPTHQLSFYARSGLTAYLSSARTQGGLGGGVGVRDTLRGLWLLQADVNGLTGLGSVLEVRLGAGVQRPDGWWRPAALVSLTGLFGDQLGFIMPGESVYARGPTLGVGLTLAPARFSLGSAQVSLVELGVGVGGEGVGLSPVYSLTLLEVGVAL</sequence>
<dbReference type="OrthoDB" id="5518526at2"/>
<dbReference type="AlphaFoldDB" id="A0A1L9B599"/>
<proteinExistence type="predicted"/>
<accession>A0A1L9B599</accession>
<dbReference type="RefSeq" id="WP_071901761.1">
    <property type="nucleotide sequence ID" value="NZ_MPIN01000008.1"/>
</dbReference>
<dbReference type="STRING" id="83449.BON30_29530"/>
<reference evidence="2" key="1">
    <citation type="submission" date="2016-11" db="EMBL/GenBank/DDBJ databases">
        <authorList>
            <person name="Shukria A."/>
            <person name="Stevens D.C."/>
        </authorList>
    </citation>
    <scope>NUCLEOTIDE SEQUENCE [LARGE SCALE GENOMIC DNA]</scope>
    <source>
        <strain evidence="2">Cbfe23</strain>
    </source>
</reference>
<dbReference type="Proteomes" id="UP000182229">
    <property type="component" value="Unassembled WGS sequence"/>
</dbReference>
<protein>
    <recommendedName>
        <fullName evidence="3">Outer membrane protein beta-barrel domain-containing protein</fullName>
    </recommendedName>
</protein>